<evidence type="ECO:0000313" key="4">
    <source>
        <dbReference type="EMBL" id="CAJ0857258.1"/>
    </source>
</evidence>
<dbReference type="AlphaFoldDB" id="A0AA48LXS5"/>
<dbReference type="GO" id="GO:0070987">
    <property type="term" value="P:error-free translesion synthesis"/>
    <property type="evidence" value="ECO:0007669"/>
    <property type="project" value="TreeGrafter"/>
</dbReference>
<dbReference type="Gene3D" id="2.60.40.1470">
    <property type="entry name" value="ApaG domain"/>
    <property type="match status" value="1"/>
</dbReference>
<sequence>MTMAPYLPQSNDAASASDPVTSPCPQERKTFPFPALRSKIHPMYMAITKDIQVTALPDFLPDRSDPDQSRYFWSYTIEIANLGRERVQLISRHWIIIDANGRREEVRGPGVVGEQPVLEPGETFRYASGCPLTTPSGMMQGSYRMVTDEGASFDVEIPAFSLDSPMSHPTLN</sequence>
<gene>
    <name evidence="4" type="ORF">AMST5_00997</name>
</gene>
<feature type="region of interest" description="Disordered" evidence="2">
    <location>
        <begin position="1"/>
        <end position="29"/>
    </location>
</feature>
<dbReference type="PANTHER" id="PTHR14289">
    <property type="entry name" value="F-BOX ONLY PROTEIN 3"/>
    <property type="match status" value="1"/>
</dbReference>
<dbReference type="SUPFAM" id="SSF110069">
    <property type="entry name" value="ApaG-like"/>
    <property type="match status" value="1"/>
</dbReference>
<feature type="domain" description="ApaG" evidence="3">
    <location>
        <begin position="45"/>
        <end position="169"/>
    </location>
</feature>
<dbReference type="PROSITE" id="PS51087">
    <property type="entry name" value="APAG"/>
    <property type="match status" value="1"/>
</dbReference>
<name>A0AA48LXS5_9ZZZZ</name>
<dbReference type="InterPro" id="IPR007474">
    <property type="entry name" value="ApaG_domain"/>
</dbReference>
<evidence type="ECO:0000259" key="3">
    <source>
        <dbReference type="PROSITE" id="PS51087"/>
    </source>
</evidence>
<evidence type="ECO:0000256" key="2">
    <source>
        <dbReference type="SAM" id="MobiDB-lite"/>
    </source>
</evidence>
<protein>
    <recommendedName>
        <fullName evidence="1">Protein ApaG</fullName>
    </recommendedName>
</protein>
<dbReference type="HAMAP" id="MF_00791">
    <property type="entry name" value="ApaG"/>
    <property type="match status" value="1"/>
</dbReference>
<feature type="compositionally biased region" description="Polar residues" evidence="2">
    <location>
        <begin position="8"/>
        <end position="24"/>
    </location>
</feature>
<proteinExistence type="inferred from homology"/>
<dbReference type="NCBIfam" id="NF003967">
    <property type="entry name" value="PRK05461.1"/>
    <property type="match status" value="1"/>
</dbReference>
<evidence type="ECO:0000256" key="1">
    <source>
        <dbReference type="ARBA" id="ARBA00017693"/>
    </source>
</evidence>
<dbReference type="InterPro" id="IPR023065">
    <property type="entry name" value="Uncharacterised_ApaG"/>
</dbReference>
<accession>A0AA48LXS5</accession>
<dbReference type="PANTHER" id="PTHR14289:SF16">
    <property type="entry name" value="POLYMERASE DELTA-INTERACTING PROTEIN 2"/>
    <property type="match status" value="1"/>
</dbReference>
<reference evidence="4" key="1">
    <citation type="submission" date="2023-07" db="EMBL/GenBank/DDBJ databases">
        <authorList>
            <person name="Pelsma A.J. K."/>
        </authorList>
    </citation>
    <scope>NUCLEOTIDE SEQUENCE</scope>
</reference>
<dbReference type="InterPro" id="IPR036767">
    <property type="entry name" value="ApaG_sf"/>
</dbReference>
<organism evidence="4">
    <name type="scientific">freshwater sediment metagenome</name>
    <dbReference type="NCBI Taxonomy" id="556182"/>
    <lineage>
        <taxon>unclassified sequences</taxon>
        <taxon>metagenomes</taxon>
        <taxon>ecological metagenomes</taxon>
    </lineage>
</organism>
<dbReference type="EMBL" id="OY288114">
    <property type="protein sequence ID" value="CAJ0857258.1"/>
    <property type="molecule type" value="Genomic_DNA"/>
</dbReference>
<dbReference type="Pfam" id="PF04379">
    <property type="entry name" value="DUF525"/>
    <property type="match status" value="1"/>
</dbReference>